<dbReference type="SMART" id="SM00850">
    <property type="entry name" value="LytTR"/>
    <property type="match status" value="1"/>
</dbReference>
<dbReference type="PROSITE" id="PS50930">
    <property type="entry name" value="HTH_LYTTR"/>
    <property type="match status" value="1"/>
</dbReference>
<comment type="caution">
    <text evidence="6">The sequence shown here is derived from an EMBL/GenBank/DDBJ whole genome shotgun (WGS) entry which is preliminary data.</text>
</comment>
<evidence type="ECO:0000259" key="5">
    <source>
        <dbReference type="PROSITE" id="PS50930"/>
    </source>
</evidence>
<organism evidence="6 7">
    <name type="scientific">Eisenbergiella massiliensis</name>
    <dbReference type="NCBI Taxonomy" id="1720294"/>
    <lineage>
        <taxon>Bacteria</taxon>
        <taxon>Bacillati</taxon>
        <taxon>Bacillota</taxon>
        <taxon>Clostridia</taxon>
        <taxon>Lachnospirales</taxon>
        <taxon>Lachnospiraceae</taxon>
        <taxon>Eisenbergiella</taxon>
    </lineage>
</organism>
<proteinExistence type="predicted"/>
<dbReference type="Gene3D" id="2.40.50.1020">
    <property type="entry name" value="LytTr DNA-binding domain"/>
    <property type="match status" value="1"/>
</dbReference>
<evidence type="ECO:0000259" key="4">
    <source>
        <dbReference type="PROSITE" id="PS50110"/>
    </source>
</evidence>
<feature type="domain" description="HTH LytTR-type" evidence="5">
    <location>
        <begin position="139"/>
        <end position="232"/>
    </location>
</feature>
<dbReference type="AlphaFoldDB" id="A0A3E3I757"/>
<evidence type="ECO:0000313" key="7">
    <source>
        <dbReference type="Proteomes" id="UP000260812"/>
    </source>
</evidence>
<sequence>MIRIALVDDDTNFHIICSRYVREFFHANNRMHELRLYSSPEMVIYDLKEGRDSDVYFLDVEMPGMNGFELAEKIREHSPEACLIFLTSHTELVMEGYEVKAFAYLPKSLAGEKIRPALQRFLDEYKKKKKKAYLIETPSRFERVEYDEIIYLYREKKYAVLVLQDRQVHVRKPLRVVCEELDSENFMFIERGFVVNIEHILRLADRDLTMRNGDVLPVGRTYLKTVKRMLLHFWKDRI</sequence>
<dbReference type="PROSITE" id="PS50110">
    <property type="entry name" value="RESPONSE_REGULATORY"/>
    <property type="match status" value="1"/>
</dbReference>
<feature type="modified residue" description="4-aspartylphosphate" evidence="3">
    <location>
        <position position="59"/>
    </location>
</feature>
<dbReference type="Pfam" id="PF04397">
    <property type="entry name" value="LytTR"/>
    <property type="match status" value="1"/>
</dbReference>
<accession>A0A3E3I757</accession>
<reference evidence="6" key="1">
    <citation type="submission" date="2018-08" db="EMBL/GenBank/DDBJ databases">
        <title>A genome reference for cultivated species of the human gut microbiota.</title>
        <authorList>
            <person name="Zou Y."/>
            <person name="Xue W."/>
            <person name="Luo G."/>
        </authorList>
    </citation>
    <scope>NUCLEOTIDE SEQUENCE [LARGE SCALE GENOMIC DNA]</scope>
    <source>
        <strain evidence="6">TF05-5AC</strain>
    </source>
</reference>
<dbReference type="Proteomes" id="UP000260812">
    <property type="component" value="Unassembled WGS sequence"/>
</dbReference>
<evidence type="ECO:0000313" key="6">
    <source>
        <dbReference type="EMBL" id="RGE61881.1"/>
    </source>
</evidence>
<protein>
    <recommendedName>
        <fullName evidence="1">Stage 0 sporulation protein A homolog</fullName>
    </recommendedName>
</protein>
<keyword evidence="7" id="KW-1185">Reference proteome</keyword>
<comment type="function">
    <text evidence="2">May play the central regulatory role in sporulation. It may be an element of the effector pathway responsible for the activation of sporulation genes in response to nutritional stress. Spo0A may act in concert with spo0H (a sigma factor) to control the expression of some genes that are critical to the sporulation process.</text>
</comment>
<dbReference type="GO" id="GO:0003677">
    <property type="term" value="F:DNA binding"/>
    <property type="evidence" value="ECO:0007669"/>
    <property type="project" value="UniProtKB-KW"/>
</dbReference>
<dbReference type="RefSeq" id="WP_117544438.1">
    <property type="nucleotide sequence ID" value="NZ_JBKUNB010000014.1"/>
</dbReference>
<dbReference type="InterPro" id="IPR011006">
    <property type="entry name" value="CheY-like_superfamily"/>
</dbReference>
<dbReference type="InterPro" id="IPR007492">
    <property type="entry name" value="LytTR_DNA-bd_dom"/>
</dbReference>
<feature type="domain" description="Response regulatory" evidence="4">
    <location>
        <begin position="3"/>
        <end position="122"/>
    </location>
</feature>
<dbReference type="GeneID" id="97987170"/>
<evidence type="ECO:0000256" key="1">
    <source>
        <dbReference type="ARBA" id="ARBA00018672"/>
    </source>
</evidence>
<dbReference type="PANTHER" id="PTHR37299:SF1">
    <property type="entry name" value="STAGE 0 SPORULATION PROTEIN A HOMOLOG"/>
    <property type="match status" value="1"/>
</dbReference>
<keyword evidence="3" id="KW-0597">Phosphoprotein</keyword>
<dbReference type="Gene3D" id="3.40.50.2300">
    <property type="match status" value="1"/>
</dbReference>
<dbReference type="InterPro" id="IPR001789">
    <property type="entry name" value="Sig_transdc_resp-reg_receiver"/>
</dbReference>
<dbReference type="SUPFAM" id="SSF52172">
    <property type="entry name" value="CheY-like"/>
    <property type="match status" value="1"/>
</dbReference>
<evidence type="ECO:0000256" key="2">
    <source>
        <dbReference type="ARBA" id="ARBA00024867"/>
    </source>
</evidence>
<dbReference type="InterPro" id="IPR046947">
    <property type="entry name" value="LytR-like"/>
</dbReference>
<dbReference type="GO" id="GO:0000156">
    <property type="term" value="F:phosphorelay response regulator activity"/>
    <property type="evidence" value="ECO:0007669"/>
    <property type="project" value="InterPro"/>
</dbReference>
<dbReference type="PANTHER" id="PTHR37299">
    <property type="entry name" value="TRANSCRIPTIONAL REGULATOR-RELATED"/>
    <property type="match status" value="1"/>
</dbReference>
<dbReference type="SMART" id="SM00448">
    <property type="entry name" value="REC"/>
    <property type="match status" value="1"/>
</dbReference>
<keyword evidence="6" id="KW-0238">DNA-binding</keyword>
<dbReference type="Pfam" id="PF00072">
    <property type="entry name" value="Response_reg"/>
    <property type="match status" value="1"/>
</dbReference>
<evidence type="ECO:0000256" key="3">
    <source>
        <dbReference type="PROSITE-ProRule" id="PRU00169"/>
    </source>
</evidence>
<gene>
    <name evidence="6" type="ORF">DXC51_09840</name>
</gene>
<dbReference type="EMBL" id="QVLV01000005">
    <property type="protein sequence ID" value="RGE61881.1"/>
    <property type="molecule type" value="Genomic_DNA"/>
</dbReference>
<name>A0A3E3I757_9FIRM</name>